<reference evidence="3" key="1">
    <citation type="submission" date="2016-10" db="EMBL/GenBank/DDBJ databases">
        <authorList>
            <person name="Varghese N."/>
            <person name="Submissions S."/>
        </authorList>
    </citation>
    <scope>NUCLEOTIDE SEQUENCE [LARGE SCALE GENOMIC DNA]</scope>
    <source>
        <strain evidence="3">NRRL B-59562</strain>
    </source>
</reference>
<dbReference type="RefSeq" id="WP_090230103.1">
    <property type="nucleotide sequence ID" value="NZ_FNNU01000004.1"/>
</dbReference>
<dbReference type="SUPFAM" id="SSF81901">
    <property type="entry name" value="HCP-like"/>
    <property type="match status" value="1"/>
</dbReference>
<dbReference type="PROSITE" id="PS51257">
    <property type="entry name" value="PROKAR_LIPOPROTEIN"/>
    <property type="match status" value="1"/>
</dbReference>
<evidence type="ECO:0000313" key="2">
    <source>
        <dbReference type="EMBL" id="SDX50037.1"/>
    </source>
</evidence>
<keyword evidence="3" id="KW-1185">Reference proteome</keyword>
<feature type="signal peptide" evidence="1">
    <location>
        <begin position="1"/>
        <end position="21"/>
    </location>
</feature>
<dbReference type="EMBL" id="FNNU01000004">
    <property type="protein sequence ID" value="SDX50037.1"/>
    <property type="molecule type" value="Genomic_DNA"/>
</dbReference>
<sequence length="174" mass="19056">MKKWIVLAASLGLAGCSSSMCDSPWSRSDCQTERLLYQNDLLQAKILVGSGDLESLELAEALLDRAARDDQTGETAFYKAVLLIRLGPQTDEVLKLLEKAVAKGHPHATALMYKIYSEPFLVSEADPERAEEYRADYANLDVAKSGYPSFERALALVNALVTPPPESLTPVDPQ</sequence>
<dbReference type="InterPro" id="IPR011990">
    <property type="entry name" value="TPR-like_helical_dom_sf"/>
</dbReference>
<organism evidence="2 3">
    <name type="scientific">Pseudomonas kuykendallii</name>
    <dbReference type="NCBI Taxonomy" id="1007099"/>
    <lineage>
        <taxon>Bacteria</taxon>
        <taxon>Pseudomonadati</taxon>
        <taxon>Pseudomonadota</taxon>
        <taxon>Gammaproteobacteria</taxon>
        <taxon>Pseudomonadales</taxon>
        <taxon>Pseudomonadaceae</taxon>
        <taxon>Pseudomonas</taxon>
    </lineage>
</organism>
<evidence type="ECO:0000256" key="1">
    <source>
        <dbReference type="SAM" id="SignalP"/>
    </source>
</evidence>
<dbReference type="Gene3D" id="1.25.40.10">
    <property type="entry name" value="Tetratricopeptide repeat domain"/>
    <property type="match status" value="1"/>
</dbReference>
<accession>A0A1H3C798</accession>
<keyword evidence="1" id="KW-0732">Signal</keyword>
<protein>
    <submittedName>
        <fullName evidence="2">Uncharacterized protein</fullName>
    </submittedName>
</protein>
<feature type="chain" id="PRO_5017185172" evidence="1">
    <location>
        <begin position="22"/>
        <end position="174"/>
    </location>
</feature>
<dbReference type="OrthoDB" id="7026374at2"/>
<dbReference type="AlphaFoldDB" id="A0A1H3C798"/>
<dbReference type="Proteomes" id="UP000243778">
    <property type="component" value="Unassembled WGS sequence"/>
</dbReference>
<gene>
    <name evidence="2" type="ORF">SAMN05216287_3137</name>
</gene>
<proteinExistence type="predicted"/>
<evidence type="ECO:0000313" key="3">
    <source>
        <dbReference type="Proteomes" id="UP000243778"/>
    </source>
</evidence>
<name>A0A1H3C798_9PSED</name>